<name>A0A182Q1F7_9DIPT</name>
<dbReference type="VEuPathDB" id="VectorBase:AFAF001197"/>
<evidence type="ECO:0000313" key="2">
    <source>
        <dbReference type="EnsemblMetazoa" id="AFAF001197-PA"/>
    </source>
</evidence>
<evidence type="ECO:0000313" key="3">
    <source>
        <dbReference type="Proteomes" id="UP000075886"/>
    </source>
</evidence>
<keyword evidence="1" id="KW-1133">Transmembrane helix</keyword>
<dbReference type="EMBL" id="AXCN02001517">
    <property type="status" value="NOT_ANNOTATED_CDS"/>
    <property type="molecule type" value="Genomic_DNA"/>
</dbReference>
<reference evidence="2" key="2">
    <citation type="submission" date="2020-05" db="UniProtKB">
        <authorList>
            <consortium name="EnsemblMetazoa"/>
        </authorList>
    </citation>
    <scope>IDENTIFICATION</scope>
    <source>
        <strain evidence="2">FAR1</strain>
    </source>
</reference>
<dbReference type="EnsemblMetazoa" id="AFAF001197-RA">
    <property type="protein sequence ID" value="AFAF001197-PA"/>
    <property type="gene ID" value="AFAF001197"/>
</dbReference>
<dbReference type="AlphaFoldDB" id="A0A182Q1F7"/>
<organism evidence="2 3">
    <name type="scientific">Anopheles farauti</name>
    <dbReference type="NCBI Taxonomy" id="69004"/>
    <lineage>
        <taxon>Eukaryota</taxon>
        <taxon>Metazoa</taxon>
        <taxon>Ecdysozoa</taxon>
        <taxon>Arthropoda</taxon>
        <taxon>Hexapoda</taxon>
        <taxon>Insecta</taxon>
        <taxon>Pterygota</taxon>
        <taxon>Neoptera</taxon>
        <taxon>Endopterygota</taxon>
        <taxon>Diptera</taxon>
        <taxon>Nematocera</taxon>
        <taxon>Culicoidea</taxon>
        <taxon>Culicidae</taxon>
        <taxon>Anophelinae</taxon>
        <taxon>Anopheles</taxon>
    </lineage>
</organism>
<keyword evidence="3" id="KW-1185">Reference proteome</keyword>
<keyword evidence="1" id="KW-0472">Membrane</keyword>
<dbReference type="Proteomes" id="UP000075886">
    <property type="component" value="Unassembled WGS sequence"/>
</dbReference>
<proteinExistence type="predicted"/>
<protein>
    <submittedName>
        <fullName evidence="2">Uncharacterized protein</fullName>
    </submittedName>
</protein>
<reference evidence="3" key="1">
    <citation type="submission" date="2014-01" db="EMBL/GenBank/DDBJ databases">
        <title>The Genome Sequence of Anopheles farauti FAR1 (V2).</title>
        <authorList>
            <consortium name="The Broad Institute Genomics Platform"/>
            <person name="Neafsey D.E."/>
            <person name="Besansky N."/>
            <person name="Howell P."/>
            <person name="Walton C."/>
            <person name="Young S.K."/>
            <person name="Zeng Q."/>
            <person name="Gargeya S."/>
            <person name="Fitzgerald M."/>
            <person name="Haas B."/>
            <person name="Abouelleil A."/>
            <person name="Allen A.W."/>
            <person name="Alvarado L."/>
            <person name="Arachchi H.M."/>
            <person name="Berlin A.M."/>
            <person name="Chapman S.B."/>
            <person name="Gainer-Dewar J."/>
            <person name="Goldberg J."/>
            <person name="Griggs A."/>
            <person name="Gujja S."/>
            <person name="Hansen M."/>
            <person name="Howarth C."/>
            <person name="Imamovic A."/>
            <person name="Ireland A."/>
            <person name="Larimer J."/>
            <person name="McCowan C."/>
            <person name="Murphy C."/>
            <person name="Pearson M."/>
            <person name="Poon T.W."/>
            <person name="Priest M."/>
            <person name="Roberts A."/>
            <person name="Saif S."/>
            <person name="Shea T."/>
            <person name="Sisk P."/>
            <person name="Sykes S."/>
            <person name="Wortman J."/>
            <person name="Nusbaum C."/>
            <person name="Birren B."/>
        </authorList>
    </citation>
    <scope>NUCLEOTIDE SEQUENCE [LARGE SCALE GENOMIC DNA]</scope>
    <source>
        <strain evidence="3">FAR1</strain>
    </source>
</reference>
<keyword evidence="1" id="KW-0812">Transmembrane</keyword>
<sequence>MAAATHRVLRCVDVFLEQLLVGRIQLGRVIDLVQVPVDEIDRDAQIVLDHRLAGRGHKKLGIRSDFCDSPGTACEKLARSFRFGIGCLVAIGLPSVAGAFIIDWDRATVKYIVPHGTADFEAYERVITVPATVVANSQQGTK</sequence>
<accession>A0A182Q1F7</accession>
<feature type="transmembrane region" description="Helical" evidence="1">
    <location>
        <begin position="83"/>
        <end position="102"/>
    </location>
</feature>
<evidence type="ECO:0000256" key="1">
    <source>
        <dbReference type="SAM" id="Phobius"/>
    </source>
</evidence>